<name>A0AA41VJD0_PAPNU</name>
<dbReference type="SUPFAM" id="SSF47699">
    <property type="entry name" value="Bifunctional inhibitor/lipid-transfer protein/seed storage 2S albumin"/>
    <property type="match status" value="1"/>
</dbReference>
<keyword evidence="1" id="KW-0813">Transport</keyword>
<evidence type="ECO:0000313" key="5">
    <source>
        <dbReference type="EMBL" id="MCL7042351.1"/>
    </source>
</evidence>
<dbReference type="SMART" id="SM00499">
    <property type="entry name" value="AAI"/>
    <property type="match status" value="1"/>
</dbReference>
<feature type="signal peptide" evidence="3">
    <location>
        <begin position="1"/>
        <end position="32"/>
    </location>
</feature>
<accession>A0AA41VJD0</accession>
<dbReference type="GO" id="GO:0006869">
    <property type="term" value="P:lipid transport"/>
    <property type="evidence" value="ECO:0007669"/>
    <property type="project" value="InterPro"/>
</dbReference>
<dbReference type="InterPro" id="IPR016140">
    <property type="entry name" value="Bifunc_inhib/LTP/seed_store"/>
</dbReference>
<evidence type="ECO:0000313" key="6">
    <source>
        <dbReference type="Proteomes" id="UP001177140"/>
    </source>
</evidence>
<dbReference type="PANTHER" id="PTHR33214:SF69">
    <property type="entry name" value="BIFUNCTIONAL INHIBITOR_LIPID-TRANSFER PROTEIN_SEED STORAGE 2S ALBUMIN SUPERFAMILY PROTEIN"/>
    <property type="match status" value="1"/>
</dbReference>
<dbReference type="GO" id="GO:0008289">
    <property type="term" value="F:lipid binding"/>
    <property type="evidence" value="ECO:0007669"/>
    <property type="project" value="UniProtKB-KW"/>
</dbReference>
<dbReference type="AlphaFoldDB" id="A0AA41VJD0"/>
<gene>
    <name evidence="5" type="ORF">MKW94_002369</name>
</gene>
<dbReference type="InterPro" id="IPR033872">
    <property type="entry name" value="nsLTP2"/>
</dbReference>
<keyword evidence="3" id="KW-0732">Signal</keyword>
<dbReference type="CDD" id="cd01959">
    <property type="entry name" value="nsLTP2"/>
    <property type="match status" value="1"/>
</dbReference>
<evidence type="ECO:0000256" key="3">
    <source>
        <dbReference type="SAM" id="SignalP"/>
    </source>
</evidence>
<keyword evidence="2" id="KW-0446">Lipid-binding</keyword>
<dbReference type="EMBL" id="JAJJMA010234281">
    <property type="protein sequence ID" value="MCL7042351.1"/>
    <property type="molecule type" value="Genomic_DNA"/>
</dbReference>
<protein>
    <recommendedName>
        <fullName evidence="4">Bifunctional inhibitor/plant lipid transfer protein/seed storage helical domain-containing protein</fullName>
    </recommendedName>
</protein>
<sequence length="99" mass="10705">MAKNTSSSYLFVFAVLALFAVTMMSEMPVSMAACQVTQLSPCLSAISQNAYPSKACCSRLRTQVPCLCTYARDPNLGKYVTNPSARRVAQICKVAVPKC</sequence>
<dbReference type="InterPro" id="IPR036312">
    <property type="entry name" value="Bifun_inhib/LTP/seed_sf"/>
</dbReference>
<evidence type="ECO:0000256" key="2">
    <source>
        <dbReference type="ARBA" id="ARBA00023121"/>
    </source>
</evidence>
<feature type="chain" id="PRO_5041248525" description="Bifunctional inhibitor/plant lipid transfer protein/seed storage helical domain-containing protein" evidence="3">
    <location>
        <begin position="33"/>
        <end position="99"/>
    </location>
</feature>
<dbReference type="PANTHER" id="PTHR33214">
    <property type="entry name" value="BIFUNCTIONAL INHIBITOR/LIPID-TRANSFER PROTEIN/SEED STORAGE 2S ALBUMIN SUPERFAMILY PROTEIN"/>
    <property type="match status" value="1"/>
</dbReference>
<proteinExistence type="predicted"/>
<keyword evidence="6" id="KW-1185">Reference proteome</keyword>
<feature type="domain" description="Bifunctional inhibitor/plant lipid transfer protein/seed storage helical" evidence="4">
    <location>
        <begin position="34"/>
        <end position="99"/>
    </location>
</feature>
<organism evidence="5 6">
    <name type="scientific">Papaver nudicaule</name>
    <name type="common">Iceland poppy</name>
    <dbReference type="NCBI Taxonomy" id="74823"/>
    <lineage>
        <taxon>Eukaryota</taxon>
        <taxon>Viridiplantae</taxon>
        <taxon>Streptophyta</taxon>
        <taxon>Embryophyta</taxon>
        <taxon>Tracheophyta</taxon>
        <taxon>Spermatophyta</taxon>
        <taxon>Magnoliopsida</taxon>
        <taxon>Ranunculales</taxon>
        <taxon>Papaveraceae</taxon>
        <taxon>Papaveroideae</taxon>
        <taxon>Papaver</taxon>
    </lineage>
</organism>
<evidence type="ECO:0000259" key="4">
    <source>
        <dbReference type="SMART" id="SM00499"/>
    </source>
</evidence>
<reference evidence="5" key="1">
    <citation type="submission" date="2022-03" db="EMBL/GenBank/DDBJ databases">
        <title>A functionally conserved STORR gene fusion in Papaver species that diverged 16.8 million years ago.</title>
        <authorList>
            <person name="Catania T."/>
        </authorList>
    </citation>
    <scope>NUCLEOTIDE SEQUENCE</scope>
    <source>
        <strain evidence="5">S-191538</strain>
    </source>
</reference>
<comment type="caution">
    <text evidence="5">The sequence shown here is derived from an EMBL/GenBank/DDBJ whole genome shotgun (WGS) entry which is preliminary data.</text>
</comment>
<dbReference type="Proteomes" id="UP001177140">
    <property type="component" value="Unassembled WGS sequence"/>
</dbReference>
<evidence type="ECO:0000256" key="1">
    <source>
        <dbReference type="ARBA" id="ARBA00022448"/>
    </source>
</evidence>
<dbReference type="Gene3D" id="1.10.110.10">
    <property type="entry name" value="Plant lipid-transfer and hydrophobic proteins"/>
    <property type="match status" value="1"/>
</dbReference>